<dbReference type="EMBL" id="JAEKNN010000025">
    <property type="protein sequence ID" value="MBJ7608770.1"/>
    <property type="molecule type" value="Genomic_DNA"/>
</dbReference>
<sequence>MSEVSETDRGTGERLRAVTIGEPAVLAAPIVLIEYDQGWPRLFTVESARIAVALGERAVTVEHVGSTSVPGLVAKPIIDILLVVADSIDERSYVPAMEQAGYVLRIREPHWHQHRMFRGPEAAANVHVFSDGCVESDRMLSFRDHLRSNPSDRQLYQWSKRELAQRTWQYAQDYADAKSAVVEDILSRCGQLAIQPDVLRRHCVHATEGS</sequence>
<dbReference type="InterPro" id="IPR007344">
    <property type="entry name" value="GrpB/CoaE"/>
</dbReference>
<reference evidence="1 2" key="1">
    <citation type="submission" date="2020-10" db="EMBL/GenBank/DDBJ databases">
        <title>Ca. Dormibacterota MAGs.</title>
        <authorList>
            <person name="Montgomery K."/>
        </authorList>
    </citation>
    <scope>NUCLEOTIDE SEQUENCE [LARGE SCALE GENOMIC DNA]</scope>
    <source>
        <strain evidence="1">Mitchell_Peninsula_5</strain>
    </source>
</reference>
<comment type="caution">
    <text evidence="1">The sequence shown here is derived from an EMBL/GenBank/DDBJ whole genome shotgun (WGS) entry which is preliminary data.</text>
</comment>
<dbReference type="Pfam" id="PF04229">
    <property type="entry name" value="GrpB"/>
    <property type="match status" value="1"/>
</dbReference>
<gene>
    <name evidence="1" type="ORF">JF887_04980</name>
</gene>
<proteinExistence type="predicted"/>
<accession>A0A934KMM5</accession>
<organism evidence="1 2">
    <name type="scientific">Candidatus Amunia macphersoniae</name>
    <dbReference type="NCBI Taxonomy" id="3127014"/>
    <lineage>
        <taxon>Bacteria</taxon>
        <taxon>Bacillati</taxon>
        <taxon>Candidatus Dormiibacterota</taxon>
        <taxon>Candidatus Dormibacteria</taxon>
        <taxon>Candidatus Aeolococcales</taxon>
        <taxon>Candidatus Aeolococcaceae</taxon>
        <taxon>Candidatus Amunia</taxon>
    </lineage>
</organism>
<name>A0A934KMM5_9BACT</name>
<protein>
    <submittedName>
        <fullName evidence="1">GrpB family protein</fullName>
    </submittedName>
</protein>
<dbReference type="AlphaFoldDB" id="A0A934KMM5"/>
<evidence type="ECO:0000313" key="2">
    <source>
        <dbReference type="Proteomes" id="UP000614410"/>
    </source>
</evidence>
<dbReference type="PANTHER" id="PTHR34822">
    <property type="entry name" value="GRPB DOMAIN PROTEIN (AFU_ORTHOLOGUE AFUA_1G01530)"/>
    <property type="match status" value="1"/>
</dbReference>
<dbReference type="PANTHER" id="PTHR34822:SF1">
    <property type="entry name" value="GRPB FAMILY PROTEIN"/>
    <property type="match status" value="1"/>
</dbReference>
<dbReference type="Proteomes" id="UP000614410">
    <property type="component" value="Unassembled WGS sequence"/>
</dbReference>
<dbReference type="Gene3D" id="3.30.460.10">
    <property type="entry name" value="Beta Polymerase, domain 2"/>
    <property type="match status" value="1"/>
</dbReference>
<evidence type="ECO:0000313" key="1">
    <source>
        <dbReference type="EMBL" id="MBJ7608770.1"/>
    </source>
</evidence>
<dbReference type="SUPFAM" id="SSF81301">
    <property type="entry name" value="Nucleotidyltransferase"/>
    <property type="match status" value="1"/>
</dbReference>
<dbReference type="InterPro" id="IPR043519">
    <property type="entry name" value="NT_sf"/>
</dbReference>